<dbReference type="Gene3D" id="3.10.10.10">
    <property type="entry name" value="HIV Type 1 Reverse Transcriptase, subunit A, domain 1"/>
    <property type="match status" value="1"/>
</dbReference>
<evidence type="ECO:0000313" key="5">
    <source>
        <dbReference type="Proteomes" id="UP001176940"/>
    </source>
</evidence>
<dbReference type="Gene3D" id="3.30.420.10">
    <property type="entry name" value="Ribonuclease H-like superfamily/Ribonuclease H"/>
    <property type="match status" value="1"/>
</dbReference>
<comment type="similarity">
    <text evidence="1">Belongs to the beta type-B retroviral polymerase family. HERV class-II K(HML-2) pol subfamily.</text>
</comment>
<accession>A0ABN9KP42</accession>
<reference evidence="4" key="1">
    <citation type="submission" date="2023-07" db="EMBL/GenBank/DDBJ databases">
        <authorList>
            <person name="Stuckert A."/>
        </authorList>
    </citation>
    <scope>NUCLEOTIDE SEQUENCE</scope>
</reference>
<organism evidence="4 5">
    <name type="scientific">Ranitomeya imitator</name>
    <name type="common">mimic poison frog</name>
    <dbReference type="NCBI Taxonomy" id="111125"/>
    <lineage>
        <taxon>Eukaryota</taxon>
        <taxon>Metazoa</taxon>
        <taxon>Chordata</taxon>
        <taxon>Craniata</taxon>
        <taxon>Vertebrata</taxon>
        <taxon>Euteleostomi</taxon>
        <taxon>Amphibia</taxon>
        <taxon>Batrachia</taxon>
        <taxon>Anura</taxon>
        <taxon>Neobatrachia</taxon>
        <taxon>Hyloidea</taxon>
        <taxon>Dendrobatidae</taxon>
        <taxon>Dendrobatinae</taxon>
        <taxon>Ranitomeya</taxon>
    </lineage>
</organism>
<feature type="domain" description="Reverse transcriptase" evidence="3">
    <location>
        <begin position="1"/>
        <end position="141"/>
    </location>
</feature>
<dbReference type="InterPro" id="IPR052055">
    <property type="entry name" value="Hepadnavirus_pol/RT"/>
</dbReference>
<proteinExistence type="inferred from homology"/>
<gene>
    <name evidence="4" type="ORF">RIMI_LOCUS673722</name>
</gene>
<dbReference type="PANTHER" id="PTHR33050">
    <property type="entry name" value="REVERSE TRANSCRIPTASE DOMAIN-CONTAINING PROTEIN"/>
    <property type="match status" value="1"/>
</dbReference>
<evidence type="ECO:0000313" key="4">
    <source>
        <dbReference type="EMBL" id="CAJ0918061.1"/>
    </source>
</evidence>
<evidence type="ECO:0000256" key="2">
    <source>
        <dbReference type="ARBA" id="ARBA00012180"/>
    </source>
</evidence>
<dbReference type="CDD" id="cd09275">
    <property type="entry name" value="RNase_HI_RT_DIRS1"/>
    <property type="match status" value="1"/>
</dbReference>
<dbReference type="PANTHER" id="PTHR33050:SF7">
    <property type="entry name" value="RIBONUCLEASE H"/>
    <property type="match status" value="1"/>
</dbReference>
<dbReference type="Gene3D" id="3.30.70.270">
    <property type="match status" value="1"/>
</dbReference>
<dbReference type="EMBL" id="CAUEEQ010000825">
    <property type="protein sequence ID" value="CAJ0918061.1"/>
    <property type="molecule type" value="Genomic_DNA"/>
</dbReference>
<sequence length="559" mass="63402">METVKSVIPLIGQSWMMATVDLRDAYYHVPIHPEHRKFLRFAVSKGHQIKHFQFNVLPFGISSAPRVFTKIMAEAIIFIRQQGICIVPYLDDLLIMAPSASRLETDVSKSLEILQTLGWIPNLEKSEVHPSTRRKFLGVLLDSDVRTSFLPKDHQINLVRKVTKFRGQRAPTLRESMSVLGSLTACIQSVSWAQAHTRTLQTYVLLHSRRRQTPLNQKILLPGHVKSALKWWLDYQNLQRGVSWDHLPLKTLRSDASKRGWGAVVEGFHFQGQWTSNISSSSSNLRELKAVEEALKASSALIKNHHVRIYSDNMTTVAYLRHQGGTKYASLKEVAARIFFWAEKNLLSVTAVHLRGLDNTQADFLRIELGGMATEATILKAKGLSDEVIQTLQKSRKAVTNANYTKGGEDNLRSGCRGRFLETELTGTMTSLERLLTLSNYRIKMSTLLWLEDINNEIEIKDLSLSGVCLQKRGGFLVLEVPGIIEGRPSLFPGDRVLLKKHMYSTPVVEFVGLVAEIHDEEVALRVNANLEQSYNYEPMEVEFTINRQCAHLLYYKLQ</sequence>
<comment type="caution">
    <text evidence="4">The sequence shown here is derived from an EMBL/GenBank/DDBJ whole genome shotgun (WGS) entry which is preliminary data.</text>
</comment>
<evidence type="ECO:0000256" key="1">
    <source>
        <dbReference type="ARBA" id="ARBA00010879"/>
    </source>
</evidence>
<dbReference type="SUPFAM" id="SSF56672">
    <property type="entry name" value="DNA/RNA polymerases"/>
    <property type="match status" value="1"/>
</dbReference>
<dbReference type="InterPro" id="IPR043502">
    <property type="entry name" value="DNA/RNA_pol_sf"/>
</dbReference>
<dbReference type="InterPro" id="IPR043128">
    <property type="entry name" value="Rev_trsase/Diguanyl_cyclase"/>
</dbReference>
<dbReference type="Pfam" id="PF00078">
    <property type="entry name" value="RVT_1"/>
    <property type="match status" value="1"/>
</dbReference>
<dbReference type="InterPro" id="IPR049080">
    <property type="entry name" value="MOV-10-like_beta-barrel"/>
</dbReference>
<dbReference type="CDD" id="cd03714">
    <property type="entry name" value="RT_DIRS1"/>
    <property type="match status" value="1"/>
</dbReference>
<protein>
    <recommendedName>
        <fullName evidence="2">ribonuclease H</fullName>
        <ecNumber evidence="2">3.1.26.4</ecNumber>
    </recommendedName>
</protein>
<dbReference type="Pfam" id="PF21634">
    <property type="entry name" value="MOV-10_beta-barrel"/>
    <property type="match status" value="1"/>
</dbReference>
<name>A0ABN9KP42_9NEOB</name>
<keyword evidence="5" id="KW-1185">Reference proteome</keyword>
<dbReference type="InterPro" id="IPR000477">
    <property type="entry name" value="RT_dom"/>
</dbReference>
<dbReference type="EC" id="3.1.26.4" evidence="2"/>
<dbReference type="PROSITE" id="PS50878">
    <property type="entry name" value="RT_POL"/>
    <property type="match status" value="1"/>
</dbReference>
<evidence type="ECO:0000259" key="3">
    <source>
        <dbReference type="PROSITE" id="PS50878"/>
    </source>
</evidence>
<dbReference type="Proteomes" id="UP001176940">
    <property type="component" value="Unassembled WGS sequence"/>
</dbReference>
<dbReference type="InterPro" id="IPR036397">
    <property type="entry name" value="RNaseH_sf"/>
</dbReference>